<protein>
    <submittedName>
        <fullName evidence="1">Uncharacterized protein</fullName>
    </submittedName>
</protein>
<accession>A0A0J1GPR0</accession>
<gene>
    <name evidence="1" type="ORF">ABT58_04635</name>
</gene>
<proteinExistence type="predicted"/>
<evidence type="ECO:0000313" key="2">
    <source>
        <dbReference type="Proteomes" id="UP000036426"/>
    </source>
</evidence>
<evidence type="ECO:0000313" key="1">
    <source>
        <dbReference type="EMBL" id="KLV01730.1"/>
    </source>
</evidence>
<name>A0A0J1GPR0_9GAMM</name>
<organism evidence="1 2">
    <name type="scientific">Photobacterium aphoticum</name>
    <dbReference type="NCBI Taxonomy" id="754436"/>
    <lineage>
        <taxon>Bacteria</taxon>
        <taxon>Pseudomonadati</taxon>
        <taxon>Pseudomonadota</taxon>
        <taxon>Gammaproteobacteria</taxon>
        <taxon>Vibrionales</taxon>
        <taxon>Vibrionaceae</taxon>
        <taxon>Photobacterium</taxon>
    </lineage>
</organism>
<dbReference type="AlphaFoldDB" id="A0A0J1GPR0"/>
<keyword evidence="2" id="KW-1185">Reference proteome</keyword>
<dbReference type="EMBL" id="LDOV01000010">
    <property type="protein sequence ID" value="KLV01730.1"/>
    <property type="molecule type" value="Genomic_DNA"/>
</dbReference>
<sequence>MTFNLIIHIVAGYIVINNVERVLILRKEVGVVKKYYQGCYLCQKEKFIPLYKPQWEHFWVGH</sequence>
<reference evidence="1 2" key="1">
    <citation type="submission" date="2015-05" db="EMBL/GenBank/DDBJ databases">
        <title>Photobacterium galathea sp. nov.</title>
        <authorList>
            <person name="Machado H."/>
            <person name="Gram L."/>
        </authorList>
    </citation>
    <scope>NUCLEOTIDE SEQUENCE [LARGE SCALE GENOMIC DNA]</scope>
    <source>
        <strain evidence="1 2">DSM 25995</strain>
    </source>
</reference>
<dbReference type="Proteomes" id="UP000036426">
    <property type="component" value="Unassembled WGS sequence"/>
</dbReference>
<comment type="caution">
    <text evidence="1">The sequence shown here is derived from an EMBL/GenBank/DDBJ whole genome shotgun (WGS) entry which is preliminary data.</text>
</comment>